<protein>
    <submittedName>
        <fullName evidence="2">Uncharacterized protein</fullName>
    </submittedName>
</protein>
<keyword evidence="1" id="KW-1133">Transmembrane helix</keyword>
<feature type="non-terminal residue" evidence="2">
    <location>
        <position position="1"/>
    </location>
</feature>
<keyword evidence="1" id="KW-0812">Transmembrane</keyword>
<dbReference type="Proteomes" id="UP000747110">
    <property type="component" value="Unassembled WGS sequence"/>
</dbReference>
<gene>
    <name evidence="2" type="ORF">Vretifemale_15892</name>
</gene>
<accession>A0A8J4CY73</accession>
<keyword evidence="3" id="KW-1185">Reference proteome</keyword>
<proteinExistence type="predicted"/>
<feature type="transmembrane region" description="Helical" evidence="1">
    <location>
        <begin position="143"/>
        <end position="166"/>
    </location>
</feature>
<organism evidence="2 3">
    <name type="scientific">Volvox reticuliferus</name>
    <dbReference type="NCBI Taxonomy" id="1737510"/>
    <lineage>
        <taxon>Eukaryota</taxon>
        <taxon>Viridiplantae</taxon>
        <taxon>Chlorophyta</taxon>
        <taxon>core chlorophytes</taxon>
        <taxon>Chlorophyceae</taxon>
        <taxon>CS clade</taxon>
        <taxon>Chlamydomonadales</taxon>
        <taxon>Volvocaceae</taxon>
        <taxon>Volvox</taxon>
    </lineage>
</organism>
<sequence length="176" mass="19652">TLKLNNKIHIRVTDSPLSTCKAPVVLSYLGHFLQQILVDHMDALEYNMIRARACNATGALFRPTIDEMQKCLPGANRRRSLHFQTAEPSDVCGVSFSELEQRYHLQDVWGHTTTPAMQTLECIQKVKEALVEGVTEDTISSGFFSVLVGVSVVAAVAVVIIWELYLRPHNHGMPLH</sequence>
<name>A0A8J4CY73_9CHLO</name>
<evidence type="ECO:0000313" key="3">
    <source>
        <dbReference type="Proteomes" id="UP000747110"/>
    </source>
</evidence>
<dbReference type="AlphaFoldDB" id="A0A8J4CY73"/>
<dbReference type="EMBL" id="BNCP01000041">
    <property type="protein sequence ID" value="GIL87844.1"/>
    <property type="molecule type" value="Genomic_DNA"/>
</dbReference>
<reference evidence="2" key="1">
    <citation type="journal article" date="2021" name="Proc. Natl. Acad. Sci. U.S.A.">
        <title>Three genomes in the algal genus Volvox reveal the fate of a haploid sex-determining region after a transition to homothallism.</title>
        <authorList>
            <person name="Yamamoto K."/>
            <person name="Hamaji T."/>
            <person name="Kawai-Toyooka H."/>
            <person name="Matsuzaki R."/>
            <person name="Takahashi F."/>
            <person name="Nishimura Y."/>
            <person name="Kawachi M."/>
            <person name="Noguchi H."/>
            <person name="Minakuchi Y."/>
            <person name="Umen J.G."/>
            <person name="Toyoda A."/>
            <person name="Nozaki H."/>
        </authorList>
    </citation>
    <scope>NUCLEOTIDE SEQUENCE</scope>
    <source>
        <strain evidence="2">NIES-3786</strain>
    </source>
</reference>
<evidence type="ECO:0000256" key="1">
    <source>
        <dbReference type="SAM" id="Phobius"/>
    </source>
</evidence>
<evidence type="ECO:0000313" key="2">
    <source>
        <dbReference type="EMBL" id="GIL87844.1"/>
    </source>
</evidence>
<dbReference type="OrthoDB" id="537881at2759"/>
<comment type="caution">
    <text evidence="2">The sequence shown here is derived from an EMBL/GenBank/DDBJ whole genome shotgun (WGS) entry which is preliminary data.</text>
</comment>
<keyword evidence="1" id="KW-0472">Membrane</keyword>